<dbReference type="GO" id="GO:0005829">
    <property type="term" value="C:cytosol"/>
    <property type="evidence" value="ECO:0007669"/>
    <property type="project" value="TreeGrafter"/>
</dbReference>
<evidence type="ECO:0000256" key="5">
    <source>
        <dbReference type="SAM" id="MobiDB-lite"/>
    </source>
</evidence>
<sequence length="233" mass="26487">MSRVDNIFVHFSQSNFLPKDYDAATREFYSSVGKRTRSRRKIYFGVAQGSSCSSGDVEEIGTVHGNSAPRRHQRPKKKISGNKNEDASSAEIEIERIDEAEFRRKEQLSSPMRSFSTWQGHNEGDSVAYCSENARGNNFGRGTTYYLKCFRQDAALVMDQERSKSQQSLIFMTQVQIISFEPSSLPFQKFTITDDLGSTCSFTESILRNCGFHTGLFTSPHLIDVRERFRLDG</sequence>
<evidence type="ECO:0000313" key="6">
    <source>
        <dbReference type="EMBL" id="CAI9774008.1"/>
    </source>
</evidence>
<dbReference type="PANTHER" id="PTHR11136:SF16">
    <property type="entry name" value="FOLYLPOLYGLUTAMATE SYNTHASE"/>
    <property type="match status" value="1"/>
</dbReference>
<accession>A0AAD1ZQM0</accession>
<evidence type="ECO:0000313" key="7">
    <source>
        <dbReference type="Proteomes" id="UP000834106"/>
    </source>
</evidence>
<keyword evidence="4" id="KW-0067">ATP-binding</keyword>
<dbReference type="EMBL" id="OU503048">
    <property type="protein sequence ID" value="CAI9774008.1"/>
    <property type="molecule type" value="Genomic_DNA"/>
</dbReference>
<dbReference type="Proteomes" id="UP000834106">
    <property type="component" value="Chromosome 13"/>
</dbReference>
<evidence type="ECO:0000256" key="3">
    <source>
        <dbReference type="ARBA" id="ARBA00022741"/>
    </source>
</evidence>
<keyword evidence="3" id="KW-0547">Nucleotide-binding</keyword>
<dbReference type="SUPFAM" id="SSF53623">
    <property type="entry name" value="MurD-like peptide ligases, catalytic domain"/>
    <property type="match status" value="1"/>
</dbReference>
<dbReference type="GO" id="GO:0005739">
    <property type="term" value="C:mitochondrion"/>
    <property type="evidence" value="ECO:0007669"/>
    <property type="project" value="TreeGrafter"/>
</dbReference>
<protein>
    <submittedName>
        <fullName evidence="6">Uncharacterized protein</fullName>
    </submittedName>
</protein>
<dbReference type="PANTHER" id="PTHR11136">
    <property type="entry name" value="FOLYLPOLYGLUTAMATE SYNTHASE-RELATED"/>
    <property type="match status" value="1"/>
</dbReference>
<dbReference type="InterPro" id="IPR036565">
    <property type="entry name" value="Mur-like_cat_sf"/>
</dbReference>
<dbReference type="Gene3D" id="3.40.1190.10">
    <property type="entry name" value="Mur-like, catalytic domain"/>
    <property type="match status" value="1"/>
</dbReference>
<organism evidence="6 7">
    <name type="scientific">Fraxinus pennsylvanica</name>
    <dbReference type="NCBI Taxonomy" id="56036"/>
    <lineage>
        <taxon>Eukaryota</taxon>
        <taxon>Viridiplantae</taxon>
        <taxon>Streptophyta</taxon>
        <taxon>Embryophyta</taxon>
        <taxon>Tracheophyta</taxon>
        <taxon>Spermatophyta</taxon>
        <taxon>Magnoliopsida</taxon>
        <taxon>eudicotyledons</taxon>
        <taxon>Gunneridae</taxon>
        <taxon>Pentapetalae</taxon>
        <taxon>asterids</taxon>
        <taxon>lamiids</taxon>
        <taxon>Lamiales</taxon>
        <taxon>Oleaceae</taxon>
        <taxon>Oleeae</taxon>
        <taxon>Fraxinus</taxon>
    </lineage>
</organism>
<evidence type="ECO:0000256" key="2">
    <source>
        <dbReference type="ARBA" id="ARBA00022598"/>
    </source>
</evidence>
<gene>
    <name evidence="6" type="ORF">FPE_LOCUS21438</name>
</gene>
<feature type="region of interest" description="Disordered" evidence="5">
    <location>
        <begin position="63"/>
        <end position="89"/>
    </location>
</feature>
<comment type="similarity">
    <text evidence="1">Belongs to the folylpolyglutamate synthase family.</text>
</comment>
<feature type="compositionally biased region" description="Basic residues" evidence="5">
    <location>
        <begin position="69"/>
        <end position="80"/>
    </location>
</feature>
<dbReference type="InterPro" id="IPR001645">
    <property type="entry name" value="Folylpolyglutamate_synth"/>
</dbReference>
<dbReference type="GO" id="GO:0004326">
    <property type="term" value="F:tetrahydrofolylpolyglutamate synthase activity"/>
    <property type="evidence" value="ECO:0007669"/>
    <property type="project" value="InterPro"/>
</dbReference>
<keyword evidence="2" id="KW-0436">Ligase</keyword>
<dbReference type="GO" id="GO:0005524">
    <property type="term" value="F:ATP binding"/>
    <property type="evidence" value="ECO:0007669"/>
    <property type="project" value="UniProtKB-KW"/>
</dbReference>
<dbReference type="AlphaFoldDB" id="A0AAD1ZQM0"/>
<evidence type="ECO:0000256" key="4">
    <source>
        <dbReference type="ARBA" id="ARBA00022840"/>
    </source>
</evidence>
<reference evidence="6" key="1">
    <citation type="submission" date="2023-05" db="EMBL/GenBank/DDBJ databases">
        <authorList>
            <person name="Huff M."/>
        </authorList>
    </citation>
    <scope>NUCLEOTIDE SEQUENCE</scope>
</reference>
<proteinExistence type="inferred from homology"/>
<evidence type="ECO:0000256" key="1">
    <source>
        <dbReference type="ARBA" id="ARBA00008276"/>
    </source>
</evidence>
<keyword evidence="7" id="KW-1185">Reference proteome</keyword>
<name>A0AAD1ZQM0_9LAMI</name>